<dbReference type="PANTHER" id="PTHR11895">
    <property type="entry name" value="TRANSAMIDASE"/>
    <property type="match status" value="1"/>
</dbReference>
<organism evidence="3 4">
    <name type="scientific">Herminiimonas arsenicoxydans</name>
    <dbReference type="NCBI Taxonomy" id="204773"/>
    <lineage>
        <taxon>Bacteria</taxon>
        <taxon>Pseudomonadati</taxon>
        <taxon>Pseudomonadota</taxon>
        <taxon>Betaproteobacteria</taxon>
        <taxon>Burkholderiales</taxon>
        <taxon>Oxalobacteraceae</taxon>
        <taxon>Herminiimonas</taxon>
    </lineage>
</organism>
<keyword evidence="4" id="KW-1185">Reference proteome</keyword>
<protein>
    <submittedName>
        <fullName evidence="3">Amidase</fullName>
        <ecNumber evidence="3">3.5.1.4</ecNumber>
    </submittedName>
</protein>
<evidence type="ECO:0000256" key="1">
    <source>
        <dbReference type="SAM" id="MobiDB-lite"/>
    </source>
</evidence>
<dbReference type="Proteomes" id="UP000006697">
    <property type="component" value="Chromosome"/>
</dbReference>
<accession>A4G6W9</accession>
<feature type="domain" description="Amidase" evidence="2">
    <location>
        <begin position="19"/>
        <end position="401"/>
    </location>
</feature>
<dbReference type="Gene3D" id="3.90.1300.10">
    <property type="entry name" value="Amidase signature (AS) domain"/>
    <property type="match status" value="1"/>
</dbReference>
<evidence type="ECO:0000259" key="2">
    <source>
        <dbReference type="Pfam" id="PF01425"/>
    </source>
</evidence>
<dbReference type="HOGENOM" id="CLU_009600_0_0_4"/>
<dbReference type="InterPro" id="IPR023631">
    <property type="entry name" value="Amidase_dom"/>
</dbReference>
<evidence type="ECO:0000313" key="3">
    <source>
        <dbReference type="EMBL" id="CAL62256.1"/>
    </source>
</evidence>
<keyword evidence="3" id="KW-0378">Hydrolase</keyword>
<dbReference type="EMBL" id="CU207211">
    <property type="protein sequence ID" value="CAL62256.1"/>
    <property type="molecule type" value="Genomic_DNA"/>
</dbReference>
<dbReference type="GO" id="GO:0004040">
    <property type="term" value="F:amidase activity"/>
    <property type="evidence" value="ECO:0007669"/>
    <property type="project" value="UniProtKB-EC"/>
</dbReference>
<evidence type="ECO:0000313" key="4">
    <source>
        <dbReference type="Proteomes" id="UP000006697"/>
    </source>
</evidence>
<dbReference type="KEGG" id="har:HEAR2119"/>
<sequence>MSARDAATAIAEKKISSVELVEECLKRIDSREEVVGAWAYIDRDLAIKEASLRDSQHVQGPLHGVPIGIKDVIDTIDLPTEYGSTIYAGHRPRREASCVSLVRRAGGVILGKTVTTEFALYQPGKTTNPHNPAHTPGGSSSGSAAAVADFHVPVAMGTQTSGSIIRPASYCGVVGYKPTFNTFALEGTKPLAASLDTLGYLTRTVDDLTLMREVFLGKSAVKSTFNNRPHIAICRSPFWYEATADTRTVFEQTAELLANSGFDIEEVDLPPSFSDLIDVHEKLMAYEIARNYVREFDVSVRHELGPKTRQVIEDGWHVSTDEYLRLRAVTRHARDKFAAFSNEFDAVMVPAAPGDAPDISATGNPIFSRVWSLLGTPAIALPAGAGESNLPVGVQFVADLDADIRLIDICKQVEILLEGRAPQIAFA</sequence>
<feature type="region of interest" description="Disordered" evidence="1">
    <location>
        <begin position="123"/>
        <end position="142"/>
    </location>
</feature>
<dbReference type="AlphaFoldDB" id="A4G6W9"/>
<dbReference type="PANTHER" id="PTHR11895:SF151">
    <property type="entry name" value="GLUTAMYL-TRNA(GLN) AMIDOTRANSFERASE SUBUNIT A"/>
    <property type="match status" value="1"/>
</dbReference>
<dbReference type="InterPro" id="IPR000120">
    <property type="entry name" value="Amidase"/>
</dbReference>
<dbReference type="InterPro" id="IPR036928">
    <property type="entry name" value="AS_sf"/>
</dbReference>
<reference evidence="3 4" key="1">
    <citation type="journal article" date="2007" name="PLoS Genet.">
        <title>A tale of two oxidation states: bacterial colonization of arsenic-rich environments.</title>
        <authorList>
            <person name="Muller D."/>
            <person name="Medigue C."/>
            <person name="Koechler S."/>
            <person name="Barbe V."/>
            <person name="Barakat M."/>
            <person name="Talla E."/>
            <person name="Bonnefoy V."/>
            <person name="Krin E."/>
            <person name="Arsene-Ploetze F."/>
            <person name="Carapito C."/>
            <person name="Chandler M."/>
            <person name="Cournoyer B."/>
            <person name="Cruveiller S."/>
            <person name="Dossat C."/>
            <person name="Duval S."/>
            <person name="Heymann M."/>
            <person name="Leize E."/>
            <person name="Lieutaud A."/>
            <person name="Lievremont D."/>
            <person name="Makita Y."/>
            <person name="Mangenot S."/>
            <person name="Nitschke W."/>
            <person name="Ortet P."/>
            <person name="Perdrial N."/>
            <person name="Schoepp B."/>
            <person name="Siguier N."/>
            <person name="Simeonova D.D."/>
            <person name="Rouy Z."/>
            <person name="Segurens B."/>
            <person name="Turlin E."/>
            <person name="Vallenet D."/>
            <person name="Van Dorsselaer A."/>
            <person name="Weiss S."/>
            <person name="Weissenbach J."/>
            <person name="Lett M.C."/>
            <person name="Danchin A."/>
            <person name="Bertin P.N."/>
        </authorList>
    </citation>
    <scope>NUCLEOTIDE SEQUENCE [LARGE SCALE GENOMIC DNA]</scope>
    <source>
        <strain evidence="4">ULPAs1</strain>
    </source>
</reference>
<gene>
    <name evidence="3" type="ordered locus">HEAR2119</name>
</gene>
<dbReference type="SUPFAM" id="SSF75304">
    <property type="entry name" value="Amidase signature (AS) enzymes"/>
    <property type="match status" value="1"/>
</dbReference>
<name>A4G6W9_HERAR</name>
<proteinExistence type="predicted"/>
<dbReference type="Pfam" id="PF01425">
    <property type="entry name" value="Amidase"/>
    <property type="match status" value="1"/>
</dbReference>
<dbReference type="STRING" id="204773.HEAR2119"/>
<dbReference type="EC" id="3.5.1.4" evidence="3"/>
<dbReference type="eggNOG" id="COG0154">
    <property type="taxonomic scope" value="Bacteria"/>
</dbReference>